<name>A0A316JHZ1_9HYPH</name>
<protein>
    <submittedName>
        <fullName evidence="1">Uncharacterized protein</fullName>
    </submittedName>
</protein>
<dbReference type="RefSeq" id="WP_109705747.1">
    <property type="nucleotide sequence ID" value="NZ_QGDB01000002.1"/>
</dbReference>
<dbReference type="EMBL" id="QGDB01000002">
    <property type="protein sequence ID" value="PWL18853.1"/>
    <property type="molecule type" value="Genomic_DNA"/>
</dbReference>
<proteinExistence type="predicted"/>
<dbReference type="OrthoDB" id="8404305at2"/>
<sequence length="69" mass="7795">MTLSEFKAWLEGFSTSFIDGAPDAEQWAAIASKLDRVIAEKISQPPQTFPPIGKPWFGDLPPMRTWYSH</sequence>
<keyword evidence="2" id="KW-1185">Reference proteome</keyword>
<accession>A0A316JHZ1</accession>
<organism evidence="1 2">
    <name type="scientific">Falsochrobactrum shanghaiense</name>
    <dbReference type="NCBI Taxonomy" id="2201899"/>
    <lineage>
        <taxon>Bacteria</taxon>
        <taxon>Pseudomonadati</taxon>
        <taxon>Pseudomonadota</taxon>
        <taxon>Alphaproteobacteria</taxon>
        <taxon>Hyphomicrobiales</taxon>
        <taxon>Brucellaceae</taxon>
        <taxon>Falsochrobactrum</taxon>
    </lineage>
</organism>
<dbReference type="Proteomes" id="UP000245865">
    <property type="component" value="Unassembled WGS sequence"/>
</dbReference>
<dbReference type="AlphaFoldDB" id="A0A316JHZ1"/>
<gene>
    <name evidence="1" type="ORF">DKP76_07265</name>
</gene>
<reference evidence="1 2" key="1">
    <citation type="submission" date="2018-05" db="EMBL/GenBank/DDBJ databases">
        <title>Comparative genomic sequence analysis between strain HN4 and CCM 8460T (Falsochrobactrum ovis) will provide more evidence to prove that HN4 is a new species of Falsochrobactrum.</title>
        <authorList>
            <person name="Lyu W."/>
            <person name="Sun L."/>
            <person name="Yao L."/>
        </authorList>
    </citation>
    <scope>NUCLEOTIDE SEQUENCE [LARGE SCALE GENOMIC DNA]</scope>
    <source>
        <strain evidence="1 2">HN4</strain>
    </source>
</reference>
<comment type="caution">
    <text evidence="1">The sequence shown here is derived from an EMBL/GenBank/DDBJ whole genome shotgun (WGS) entry which is preliminary data.</text>
</comment>
<evidence type="ECO:0000313" key="2">
    <source>
        <dbReference type="Proteomes" id="UP000245865"/>
    </source>
</evidence>
<evidence type="ECO:0000313" key="1">
    <source>
        <dbReference type="EMBL" id="PWL18853.1"/>
    </source>
</evidence>